<evidence type="ECO:0000313" key="3">
    <source>
        <dbReference type="EMBL" id="KFB09663.1"/>
    </source>
</evidence>
<dbReference type="PROSITE" id="PS50110">
    <property type="entry name" value="RESPONSE_REGULATORY"/>
    <property type="match status" value="1"/>
</dbReference>
<dbReference type="Proteomes" id="UP000053675">
    <property type="component" value="Unassembled WGS sequence"/>
</dbReference>
<accession>A0A084U9M7</accession>
<dbReference type="SUPFAM" id="SSF52172">
    <property type="entry name" value="CheY-like"/>
    <property type="match status" value="1"/>
</dbReference>
<dbReference type="eggNOG" id="COG3279">
    <property type="taxonomic scope" value="Bacteria"/>
</dbReference>
<dbReference type="SMART" id="SM00448">
    <property type="entry name" value="REC"/>
    <property type="match status" value="1"/>
</dbReference>
<dbReference type="InterPro" id="IPR011006">
    <property type="entry name" value="CheY-like_superfamily"/>
</dbReference>
<dbReference type="AlphaFoldDB" id="A0A084U9M7"/>
<comment type="caution">
    <text evidence="3">The sequence shown here is derived from an EMBL/GenBank/DDBJ whole genome shotgun (WGS) entry which is preliminary data.</text>
</comment>
<feature type="domain" description="Response regulatory" evidence="2">
    <location>
        <begin position="17"/>
        <end position="128"/>
    </location>
</feature>
<keyword evidence="1" id="KW-0597">Phosphoprotein</keyword>
<dbReference type="RefSeq" id="WP_036479751.1">
    <property type="nucleotide sequence ID" value="NZ_JMQM01000001.1"/>
</dbReference>
<reference evidence="3 4" key="1">
    <citation type="submission" date="2014-05" db="EMBL/GenBank/DDBJ databases">
        <title>Draft Genome Sequence of Nitratireductor basaltis Strain UMTGB225, A Marine Bacterium Isolated from Green Barrel Tunicate.</title>
        <authorList>
            <person name="Gan H.Y."/>
        </authorList>
    </citation>
    <scope>NUCLEOTIDE SEQUENCE [LARGE SCALE GENOMIC DNA]</scope>
    <source>
        <strain evidence="3 4">UMTGB225</strain>
    </source>
</reference>
<dbReference type="OrthoDB" id="582170at2"/>
<dbReference type="InterPro" id="IPR001789">
    <property type="entry name" value="Sig_transdc_resp-reg_receiver"/>
</dbReference>
<organism evidence="3 4">
    <name type="scientific">Nitratireductor basaltis</name>
    <dbReference type="NCBI Taxonomy" id="472175"/>
    <lineage>
        <taxon>Bacteria</taxon>
        <taxon>Pseudomonadati</taxon>
        <taxon>Pseudomonadota</taxon>
        <taxon>Alphaproteobacteria</taxon>
        <taxon>Hyphomicrobiales</taxon>
        <taxon>Phyllobacteriaceae</taxon>
        <taxon>Nitratireductor</taxon>
    </lineage>
</organism>
<proteinExistence type="predicted"/>
<dbReference type="Gene3D" id="3.40.50.2300">
    <property type="match status" value="1"/>
</dbReference>
<protein>
    <submittedName>
        <fullName evidence="3">Response regulator receiver protein</fullName>
    </submittedName>
</protein>
<dbReference type="PATRIC" id="fig|472175.3.peg.695"/>
<keyword evidence="4" id="KW-1185">Reference proteome</keyword>
<sequence>MIVVNAETAPQDLNDIRVLVVEDEALVAMNLEMMLEDFGCAVIGPAMRFDKAKELLENGVDADVAILDVNVGGTPVFPLAELLVQQNIPMVFATGYDRSGIPEEWHHRPILQKPYTADDVQRGISQALANAAAAK</sequence>
<evidence type="ECO:0000313" key="4">
    <source>
        <dbReference type="Proteomes" id="UP000053675"/>
    </source>
</evidence>
<evidence type="ECO:0000256" key="1">
    <source>
        <dbReference type="PROSITE-ProRule" id="PRU00169"/>
    </source>
</evidence>
<dbReference type="EMBL" id="JMQM01000001">
    <property type="protein sequence ID" value="KFB09663.1"/>
    <property type="molecule type" value="Genomic_DNA"/>
</dbReference>
<gene>
    <name evidence="3" type="ORF">EL18_00680</name>
</gene>
<dbReference type="GO" id="GO:0000160">
    <property type="term" value="P:phosphorelay signal transduction system"/>
    <property type="evidence" value="ECO:0007669"/>
    <property type="project" value="InterPro"/>
</dbReference>
<evidence type="ECO:0000259" key="2">
    <source>
        <dbReference type="PROSITE" id="PS50110"/>
    </source>
</evidence>
<feature type="modified residue" description="4-aspartylphosphate" evidence="1">
    <location>
        <position position="68"/>
    </location>
</feature>
<dbReference type="STRING" id="472175.EL18_00680"/>
<name>A0A084U9M7_9HYPH</name>